<evidence type="ECO:0000313" key="2">
    <source>
        <dbReference type="EMBL" id="TQM09885.1"/>
    </source>
</evidence>
<gene>
    <name evidence="2" type="ORF">FB558_5659</name>
</gene>
<feature type="region of interest" description="Disordered" evidence="1">
    <location>
        <begin position="54"/>
        <end position="78"/>
    </location>
</feature>
<dbReference type="AlphaFoldDB" id="A0A543DKV1"/>
<comment type="caution">
    <text evidence="2">The sequence shown here is derived from an EMBL/GenBank/DDBJ whole genome shotgun (WGS) entry which is preliminary data.</text>
</comment>
<accession>A0A543DKV1</accession>
<protein>
    <submittedName>
        <fullName evidence="2">Uncharacterized protein DUF3105</fullName>
    </submittedName>
</protein>
<dbReference type="EMBL" id="VFPA01000003">
    <property type="protein sequence ID" value="TQM09885.1"/>
    <property type="molecule type" value="Genomic_DNA"/>
</dbReference>
<dbReference type="RefSeq" id="WP_170231557.1">
    <property type="nucleotide sequence ID" value="NZ_VFPA01000003.1"/>
</dbReference>
<proteinExistence type="predicted"/>
<dbReference type="Proteomes" id="UP000315677">
    <property type="component" value="Unassembled WGS sequence"/>
</dbReference>
<name>A0A543DKV1_9PSEU</name>
<evidence type="ECO:0000256" key="1">
    <source>
        <dbReference type="SAM" id="MobiDB-lite"/>
    </source>
</evidence>
<keyword evidence="3" id="KW-1185">Reference proteome</keyword>
<evidence type="ECO:0000313" key="3">
    <source>
        <dbReference type="Proteomes" id="UP000315677"/>
    </source>
</evidence>
<dbReference type="Pfam" id="PF11303">
    <property type="entry name" value="DUF3105"/>
    <property type="match status" value="1"/>
</dbReference>
<dbReference type="InterPro" id="IPR021454">
    <property type="entry name" value="DUF3105"/>
</dbReference>
<sequence length="193" mass="20453">MSGVLVLVIAAVTYGSVALDTLLPPDAERELAAFTPSAERPDPATAISGVRVQEFRGGEHDTADDPGYETRPPVGGPHGTRWAACSGAAYLDPVSDAEAVHSLEHGAVWITDDPARTPAVVLRAPTARVTGDPYLLLSPYPGLDAPLSLQAWGHRLTLDTPEDPRFEQFVQALRNNPYTPPEPGGECGRAPGR</sequence>
<reference evidence="2 3" key="1">
    <citation type="submission" date="2019-06" db="EMBL/GenBank/DDBJ databases">
        <title>Sequencing the genomes of 1000 actinobacteria strains.</title>
        <authorList>
            <person name="Klenk H.-P."/>
        </authorList>
    </citation>
    <scope>NUCLEOTIDE SEQUENCE [LARGE SCALE GENOMIC DNA]</scope>
    <source>
        <strain evidence="2 3">DSM 45301</strain>
    </source>
</reference>
<organism evidence="2 3">
    <name type="scientific">Pseudonocardia kunmingensis</name>
    <dbReference type="NCBI Taxonomy" id="630975"/>
    <lineage>
        <taxon>Bacteria</taxon>
        <taxon>Bacillati</taxon>
        <taxon>Actinomycetota</taxon>
        <taxon>Actinomycetes</taxon>
        <taxon>Pseudonocardiales</taxon>
        <taxon>Pseudonocardiaceae</taxon>
        <taxon>Pseudonocardia</taxon>
    </lineage>
</organism>
<feature type="compositionally biased region" description="Basic and acidic residues" evidence="1">
    <location>
        <begin position="54"/>
        <end position="63"/>
    </location>
</feature>